<dbReference type="RefSeq" id="WP_130987723.1">
    <property type="nucleotide sequence ID" value="NZ_SITB01000053.1"/>
</dbReference>
<dbReference type="Gene3D" id="3.90.550.10">
    <property type="entry name" value="Spore Coat Polysaccharide Biosynthesis Protein SpsA, Chain A"/>
    <property type="match status" value="1"/>
</dbReference>
<reference evidence="2" key="1">
    <citation type="journal article" date="2016" name="PLoS ONE">
        <title>Genetic Diversity of O-Antigens in Hafnia alvei and the Development of a Suspension Array for Serotype Detection.</title>
        <authorList>
            <person name="Duan Z."/>
            <person name="Niedziela T."/>
            <person name="Lugowski C."/>
            <person name="Cao B."/>
            <person name="Wang T."/>
            <person name="Xu L."/>
            <person name="Yang B."/>
            <person name="Liu B."/>
            <person name="Wang L."/>
        </authorList>
    </citation>
    <scope>NUCLEOTIDE SEQUENCE</scope>
    <source>
        <strain evidence="2">PCM1191</strain>
    </source>
</reference>
<protein>
    <submittedName>
        <fullName evidence="2">Putative glycosyltransferase EpsJ</fullName>
        <ecNumber evidence="2">2.4.-.-</ecNumber>
    </submittedName>
</protein>
<dbReference type="PANTHER" id="PTHR43685:SF11">
    <property type="entry name" value="GLYCOSYLTRANSFERASE TAGX-RELATED"/>
    <property type="match status" value="1"/>
</dbReference>
<dbReference type="Pfam" id="PF00535">
    <property type="entry name" value="Glycos_transf_2"/>
    <property type="match status" value="1"/>
</dbReference>
<organism evidence="2">
    <name type="scientific">Hafnia alvei</name>
    <dbReference type="NCBI Taxonomy" id="569"/>
    <lineage>
        <taxon>Bacteria</taxon>
        <taxon>Pseudomonadati</taxon>
        <taxon>Pseudomonadota</taxon>
        <taxon>Gammaproteobacteria</taxon>
        <taxon>Enterobacterales</taxon>
        <taxon>Hafniaceae</taxon>
        <taxon>Hafnia</taxon>
    </lineage>
</organism>
<dbReference type="InterPro" id="IPR001173">
    <property type="entry name" value="Glyco_trans_2-like"/>
</dbReference>
<sequence length="318" mass="37196">MKKIKPTISIVIPIYNGSLYVESLLQSIFSLNYRDFEVIFINDGSTDDTLDKLEKYICGCGELQCKIIDQQNQGVANARNSGIMNANGDWLFFLDADDQITPDYFDFINAVDIFSEYKDFSLLIIDGVVDYFGEKEIKWETPKTKNINFDNVDFALNSKIMRYVWGKLYRRNYILDKSISFEKHKIAEDFLFNIRLCVEGVEIKVIHSGYYKYNQNVTSITKSYTADNLLSRLNVVLRIKDILPQDNGNRIKKIYMEFFLYQTLKHLKKTTKVDREKILSVIKKNSNYFSIKQIPFLSLKIKGKLYFFVLIIKYGLWG</sequence>
<dbReference type="InterPro" id="IPR050834">
    <property type="entry name" value="Glycosyltransf_2"/>
</dbReference>
<dbReference type="PANTHER" id="PTHR43685">
    <property type="entry name" value="GLYCOSYLTRANSFERASE"/>
    <property type="match status" value="1"/>
</dbReference>
<dbReference type="EC" id="2.4.-.-" evidence="2"/>
<feature type="domain" description="Glycosyltransferase 2-like" evidence="1">
    <location>
        <begin position="9"/>
        <end position="172"/>
    </location>
</feature>
<evidence type="ECO:0000259" key="1">
    <source>
        <dbReference type="Pfam" id="PF00535"/>
    </source>
</evidence>
<proteinExistence type="predicted"/>
<dbReference type="GO" id="GO:0016757">
    <property type="term" value="F:glycosyltransferase activity"/>
    <property type="evidence" value="ECO:0007669"/>
    <property type="project" value="UniProtKB-KW"/>
</dbReference>
<evidence type="ECO:0000313" key="2">
    <source>
        <dbReference type="EMBL" id="ANF29903.1"/>
    </source>
</evidence>
<keyword evidence="2" id="KW-0328">Glycosyltransferase</keyword>
<dbReference type="CDD" id="cd00761">
    <property type="entry name" value="Glyco_tranf_GTA_type"/>
    <property type="match status" value="1"/>
</dbReference>
<gene>
    <name evidence="2" type="primary">epsJ</name>
</gene>
<accession>A0A172WZY0</accession>
<dbReference type="SUPFAM" id="SSF53448">
    <property type="entry name" value="Nucleotide-diphospho-sugar transferases"/>
    <property type="match status" value="1"/>
</dbReference>
<name>A0A172WZY0_HAFAL</name>
<dbReference type="AlphaFoldDB" id="A0A172WZY0"/>
<dbReference type="InterPro" id="IPR029044">
    <property type="entry name" value="Nucleotide-diphossugar_trans"/>
</dbReference>
<keyword evidence="2" id="KW-0808">Transferase</keyword>
<dbReference type="EMBL" id="KX117079">
    <property type="protein sequence ID" value="ANF29903.1"/>
    <property type="molecule type" value="Genomic_DNA"/>
</dbReference>